<accession>A0ABV9SBY6</accession>
<keyword evidence="6" id="KW-1185">Reference proteome</keyword>
<sequence>MRFEDIHVTGVGAELGLAVATSAMVRRGAVSTADARRTRQRSVCVSEDSGPELAVSAAREAVSGHERMTGQPPVIGAHLHAQMFDKPDFWSAACYVLDQLGVTGCGVTCEIGAMSNGAVLGVEIGASLLSARRDLDTALITVGDRFTGNRFARYRADYGVQYGDAGAALMLGRDPGLARVVSAATCTDPVLEGLTRGTPPTTVTGSHRSGTSGADGVVTSRSTADGGVIDVLARQRVWLREHGGLGEALRRNRAGVRKATRVALADAGISLEDARWILLPFLGYEAVRARWYRPLGIGEERATDTLTMLGLHLGHLGAADHVVGLRHLISTGSVSPGDFVVLASSGAGMTWTTVVLQIADHASRGVARSP</sequence>
<dbReference type="RefSeq" id="WP_378062099.1">
    <property type="nucleotide sequence ID" value="NZ_JBHSIS010000027.1"/>
</dbReference>
<feature type="compositionally biased region" description="Polar residues" evidence="3">
    <location>
        <begin position="198"/>
        <end position="212"/>
    </location>
</feature>
<dbReference type="SUPFAM" id="SSF53901">
    <property type="entry name" value="Thiolase-like"/>
    <property type="match status" value="2"/>
</dbReference>
<feature type="region of interest" description="Disordered" evidence="3">
    <location>
        <begin position="192"/>
        <end position="220"/>
    </location>
</feature>
<evidence type="ECO:0000313" key="6">
    <source>
        <dbReference type="Proteomes" id="UP001595859"/>
    </source>
</evidence>
<reference evidence="6" key="1">
    <citation type="journal article" date="2019" name="Int. J. Syst. Evol. Microbiol.">
        <title>The Global Catalogue of Microorganisms (GCM) 10K type strain sequencing project: providing services to taxonomists for standard genome sequencing and annotation.</title>
        <authorList>
            <consortium name="The Broad Institute Genomics Platform"/>
            <consortium name="The Broad Institute Genome Sequencing Center for Infectious Disease"/>
            <person name="Wu L."/>
            <person name="Ma J."/>
        </authorList>
    </citation>
    <scope>NUCLEOTIDE SEQUENCE [LARGE SCALE GENOMIC DNA]</scope>
    <source>
        <strain evidence="6">ZS-22-S1</strain>
    </source>
</reference>
<keyword evidence="1" id="KW-0808">Transferase</keyword>
<evidence type="ECO:0000256" key="3">
    <source>
        <dbReference type="SAM" id="MobiDB-lite"/>
    </source>
</evidence>
<gene>
    <name evidence="5" type="ORF">ACFPCV_37295</name>
</gene>
<dbReference type="Gene3D" id="3.40.47.10">
    <property type="match status" value="2"/>
</dbReference>
<evidence type="ECO:0000256" key="2">
    <source>
        <dbReference type="ARBA" id="ARBA00023315"/>
    </source>
</evidence>
<keyword evidence="2" id="KW-0012">Acyltransferase</keyword>
<evidence type="ECO:0000259" key="4">
    <source>
        <dbReference type="Pfam" id="PF08541"/>
    </source>
</evidence>
<dbReference type="EMBL" id="JBHSIS010000027">
    <property type="protein sequence ID" value="MFC4859185.1"/>
    <property type="molecule type" value="Genomic_DNA"/>
</dbReference>
<dbReference type="PANTHER" id="PTHR34069">
    <property type="entry name" value="3-OXOACYL-[ACYL-CARRIER-PROTEIN] SYNTHASE 3"/>
    <property type="match status" value="1"/>
</dbReference>
<evidence type="ECO:0000256" key="1">
    <source>
        <dbReference type="ARBA" id="ARBA00022679"/>
    </source>
</evidence>
<protein>
    <submittedName>
        <fullName evidence="5">3-oxoacyl-[acyl-carrier-protein] synthase III C-terminal domain-containing protein</fullName>
    </submittedName>
</protein>
<proteinExistence type="predicted"/>
<feature type="domain" description="Beta-ketoacyl-[acyl-carrier-protein] synthase III C-terminal" evidence="4">
    <location>
        <begin position="264"/>
        <end position="358"/>
    </location>
</feature>
<comment type="caution">
    <text evidence="5">The sequence shown here is derived from an EMBL/GenBank/DDBJ whole genome shotgun (WGS) entry which is preliminary data.</text>
</comment>
<dbReference type="InterPro" id="IPR013747">
    <property type="entry name" value="ACP_syn_III_C"/>
</dbReference>
<name>A0ABV9SBY6_9PSEU</name>
<organism evidence="5 6">
    <name type="scientific">Actinophytocola glycyrrhizae</name>
    <dbReference type="NCBI Taxonomy" id="2044873"/>
    <lineage>
        <taxon>Bacteria</taxon>
        <taxon>Bacillati</taxon>
        <taxon>Actinomycetota</taxon>
        <taxon>Actinomycetes</taxon>
        <taxon>Pseudonocardiales</taxon>
        <taxon>Pseudonocardiaceae</taxon>
    </lineage>
</organism>
<evidence type="ECO:0000313" key="5">
    <source>
        <dbReference type="EMBL" id="MFC4859185.1"/>
    </source>
</evidence>
<dbReference type="Proteomes" id="UP001595859">
    <property type="component" value="Unassembled WGS sequence"/>
</dbReference>
<dbReference type="Pfam" id="PF08541">
    <property type="entry name" value="ACP_syn_III_C"/>
    <property type="match status" value="1"/>
</dbReference>
<dbReference type="PANTHER" id="PTHR34069:SF2">
    <property type="entry name" value="BETA-KETOACYL-[ACYL-CARRIER-PROTEIN] SYNTHASE III"/>
    <property type="match status" value="1"/>
</dbReference>
<dbReference type="InterPro" id="IPR016039">
    <property type="entry name" value="Thiolase-like"/>
</dbReference>